<sequence length="213" mass="24141">MKKITAYLTLILMACCSLSVYANIPEPEALIRDTVDEVLSIIKEDKDIRAGNKKKINELVDAKVLPHFNFTHMTRLAVGKNWRNATPEQKKVLETEFRNLLVRTYTTAFTTYQDQQVEVKPLKMKDDATDVTVKTLIHDKAKQQPIPVNYDLEKTASGWKVYDLSIEGISLVTNYRGTFDEQIQKSGIDGLIKTLVEKNQAQVSKLPSKATPK</sequence>
<feature type="chain" id="PRO_5015850167" evidence="1">
    <location>
        <begin position="23"/>
        <end position="213"/>
    </location>
</feature>
<feature type="signal peptide" evidence="1">
    <location>
        <begin position="1"/>
        <end position="22"/>
    </location>
</feature>
<gene>
    <name evidence="2" type="ORF">NITFAB_0138</name>
</gene>
<organism evidence="2">
    <name type="scientific">Candidatus Nitrotoga fabula</name>
    <dbReference type="NCBI Taxonomy" id="2182327"/>
    <lineage>
        <taxon>Bacteria</taxon>
        <taxon>Pseudomonadati</taxon>
        <taxon>Pseudomonadota</taxon>
        <taxon>Betaproteobacteria</taxon>
        <taxon>Nitrosomonadales</taxon>
        <taxon>Gallionellaceae</taxon>
        <taxon>Candidatus Nitrotoga</taxon>
    </lineage>
</organism>
<name>A0A2X0QR67_9PROT</name>
<dbReference type="InterPro" id="IPR008869">
    <property type="entry name" value="MlaC/ttg2D"/>
</dbReference>
<evidence type="ECO:0000313" key="2">
    <source>
        <dbReference type="EMBL" id="SPS04549.1"/>
    </source>
</evidence>
<dbReference type="Pfam" id="PF05494">
    <property type="entry name" value="MlaC"/>
    <property type="match status" value="1"/>
</dbReference>
<accession>A0A2X0QR67</accession>
<reference evidence="2" key="1">
    <citation type="submission" date="2018-05" db="EMBL/GenBank/DDBJ databases">
        <authorList>
            <person name="Lanie J.A."/>
            <person name="Ng W.-L."/>
            <person name="Kazmierczak K.M."/>
            <person name="Andrzejewski T.M."/>
            <person name="Davidsen T.M."/>
            <person name="Wayne K.J."/>
            <person name="Tettelin H."/>
            <person name="Glass J.I."/>
            <person name="Rusch D."/>
            <person name="Podicherti R."/>
            <person name="Tsui H.-C.T."/>
            <person name="Winkler M.E."/>
        </authorList>
    </citation>
    <scope>NUCLEOTIDE SEQUENCE</scope>
    <source>
        <strain evidence="2">KNB</strain>
    </source>
</reference>
<dbReference type="PROSITE" id="PS51257">
    <property type="entry name" value="PROKAR_LIPOPROTEIN"/>
    <property type="match status" value="1"/>
</dbReference>
<evidence type="ECO:0000256" key="1">
    <source>
        <dbReference type="SAM" id="SignalP"/>
    </source>
</evidence>
<dbReference type="EMBL" id="LS423452">
    <property type="protein sequence ID" value="SPS04549.1"/>
    <property type="molecule type" value="Genomic_DNA"/>
</dbReference>
<dbReference type="PIRSF" id="PIRSF004649">
    <property type="entry name" value="MlaC"/>
    <property type="match status" value="1"/>
</dbReference>
<proteinExistence type="predicted"/>
<protein>
    <submittedName>
        <fullName evidence="2">Putative ABC-type toluene transporter, auxiliary component</fullName>
    </submittedName>
</protein>
<keyword evidence="1" id="KW-0732">Signal</keyword>
<dbReference type="PANTHER" id="PTHR36573">
    <property type="entry name" value="INTERMEMBRANE PHOSPHOLIPID TRANSPORT SYSTEM BINDING PROTEIN MLAC"/>
    <property type="match status" value="1"/>
</dbReference>
<dbReference type="AlphaFoldDB" id="A0A2X0QR67"/>
<dbReference type="Gene3D" id="3.10.450.50">
    <property type="match status" value="1"/>
</dbReference>
<dbReference type="Gene3D" id="1.10.10.640">
    <property type="entry name" value="phospholipid-binding protein"/>
    <property type="match status" value="1"/>
</dbReference>
<dbReference type="PANTHER" id="PTHR36573:SF1">
    <property type="entry name" value="INTERMEMBRANE PHOSPHOLIPID TRANSPORT SYSTEM BINDING PROTEIN MLAC"/>
    <property type="match status" value="1"/>
</dbReference>